<evidence type="ECO:0000256" key="3">
    <source>
        <dbReference type="ARBA" id="ARBA00011738"/>
    </source>
</evidence>
<dbReference type="SUPFAM" id="SSF51064">
    <property type="entry name" value="Head domain of nucleotide exchange factor GrpE"/>
    <property type="match status" value="1"/>
</dbReference>
<comment type="subcellular location">
    <subcellularLocation>
        <location evidence="1 10">Cytoplasm</location>
    </subcellularLocation>
</comment>
<dbReference type="GO" id="GO:0051082">
    <property type="term" value="F:unfolded protein binding"/>
    <property type="evidence" value="ECO:0007669"/>
    <property type="project" value="TreeGrafter"/>
</dbReference>
<dbReference type="PANTHER" id="PTHR21237">
    <property type="entry name" value="GRPE PROTEIN"/>
    <property type="match status" value="1"/>
</dbReference>
<dbReference type="InterPro" id="IPR013805">
    <property type="entry name" value="GrpE_CC"/>
</dbReference>
<keyword evidence="16" id="KW-1185">Reference proteome</keyword>
<dbReference type="PRINTS" id="PR00773">
    <property type="entry name" value="GRPEPROTEIN"/>
</dbReference>
<dbReference type="KEGG" id="amob:HG15A2_22070"/>
<evidence type="ECO:0000256" key="10">
    <source>
        <dbReference type="HAMAP-Rule" id="MF_01151"/>
    </source>
</evidence>
<feature type="region of interest" description="Disordered" evidence="14">
    <location>
        <begin position="1"/>
        <end position="23"/>
    </location>
</feature>
<dbReference type="Proteomes" id="UP000319852">
    <property type="component" value="Chromosome"/>
</dbReference>
<keyword evidence="4 10" id="KW-0963">Cytoplasm</keyword>
<gene>
    <name evidence="10" type="primary">grpE</name>
    <name evidence="15" type="ORF">HG15A2_22070</name>
</gene>
<protein>
    <recommendedName>
        <fullName evidence="8 10">Protein GrpE</fullName>
    </recommendedName>
    <alternativeName>
        <fullName evidence="9 10">HSP-70 cofactor</fullName>
    </alternativeName>
</protein>
<accession>A0A517MVM4</accession>
<keyword evidence="13" id="KW-0175">Coiled coil</keyword>
<evidence type="ECO:0000256" key="13">
    <source>
        <dbReference type="SAM" id="Coils"/>
    </source>
</evidence>
<evidence type="ECO:0000313" key="15">
    <source>
        <dbReference type="EMBL" id="QDS98919.1"/>
    </source>
</evidence>
<evidence type="ECO:0000256" key="8">
    <source>
        <dbReference type="ARBA" id="ARBA00072274"/>
    </source>
</evidence>
<evidence type="ECO:0000256" key="11">
    <source>
        <dbReference type="RuleBase" id="RU000639"/>
    </source>
</evidence>
<dbReference type="Pfam" id="PF01025">
    <property type="entry name" value="GrpE"/>
    <property type="match status" value="1"/>
</dbReference>
<dbReference type="GO" id="GO:0051087">
    <property type="term" value="F:protein-folding chaperone binding"/>
    <property type="evidence" value="ECO:0007669"/>
    <property type="project" value="InterPro"/>
</dbReference>
<evidence type="ECO:0000256" key="14">
    <source>
        <dbReference type="SAM" id="MobiDB-lite"/>
    </source>
</evidence>
<comment type="similarity">
    <text evidence="2 10 12">Belongs to the GrpE family.</text>
</comment>
<dbReference type="GO" id="GO:0000774">
    <property type="term" value="F:adenyl-nucleotide exchange factor activity"/>
    <property type="evidence" value="ECO:0007669"/>
    <property type="project" value="InterPro"/>
</dbReference>
<dbReference type="EMBL" id="CP036263">
    <property type="protein sequence ID" value="QDS98919.1"/>
    <property type="molecule type" value="Genomic_DNA"/>
</dbReference>
<dbReference type="AlphaFoldDB" id="A0A517MVM4"/>
<comment type="function">
    <text evidence="7 10 11">Participates actively in the response to hyperosmotic and heat shock by preventing the aggregation of stress-denatured proteins, in association with DnaK and GrpE. It is the nucleotide exchange factor for DnaK and may function as a thermosensor. Unfolded proteins bind initially to DnaJ; upon interaction with the DnaJ-bound protein, DnaK hydrolyzes its bound ATP, resulting in the formation of a stable complex. GrpE releases ADP from DnaK; ATP binding to DnaK triggers the release of the substrate protein, thus completing the reaction cycle. Several rounds of ATP-dependent interactions between DnaJ, DnaK and GrpE are required for fully efficient folding.</text>
</comment>
<dbReference type="SUPFAM" id="SSF58014">
    <property type="entry name" value="Coiled-coil domain of nucleotide exchange factor GrpE"/>
    <property type="match status" value="1"/>
</dbReference>
<evidence type="ECO:0000256" key="5">
    <source>
        <dbReference type="ARBA" id="ARBA00023016"/>
    </source>
</evidence>
<dbReference type="InterPro" id="IPR009012">
    <property type="entry name" value="GrpE_head"/>
</dbReference>
<dbReference type="Gene3D" id="2.30.22.10">
    <property type="entry name" value="Head domain of nucleotide exchange factor GrpE"/>
    <property type="match status" value="1"/>
</dbReference>
<comment type="subunit">
    <text evidence="3 10">Homodimer.</text>
</comment>
<name>A0A517MVM4_9BACT</name>
<feature type="coiled-coil region" evidence="13">
    <location>
        <begin position="29"/>
        <end position="63"/>
    </location>
</feature>
<dbReference type="GO" id="GO:0042803">
    <property type="term" value="F:protein homodimerization activity"/>
    <property type="evidence" value="ECO:0007669"/>
    <property type="project" value="InterPro"/>
</dbReference>
<dbReference type="InterPro" id="IPR000740">
    <property type="entry name" value="GrpE"/>
</dbReference>
<dbReference type="NCBIfam" id="NF010738">
    <property type="entry name" value="PRK14140.1"/>
    <property type="match status" value="1"/>
</dbReference>
<proteinExistence type="inferred from homology"/>
<organism evidence="15 16">
    <name type="scientific">Adhaeretor mobilis</name>
    <dbReference type="NCBI Taxonomy" id="1930276"/>
    <lineage>
        <taxon>Bacteria</taxon>
        <taxon>Pseudomonadati</taxon>
        <taxon>Planctomycetota</taxon>
        <taxon>Planctomycetia</taxon>
        <taxon>Pirellulales</taxon>
        <taxon>Lacipirellulaceae</taxon>
        <taxon>Adhaeretor</taxon>
    </lineage>
</organism>
<evidence type="ECO:0000256" key="1">
    <source>
        <dbReference type="ARBA" id="ARBA00004496"/>
    </source>
</evidence>
<keyword evidence="5 10" id="KW-0346">Stress response</keyword>
<dbReference type="PROSITE" id="PS01071">
    <property type="entry name" value="GRPE"/>
    <property type="match status" value="1"/>
</dbReference>
<dbReference type="CDD" id="cd00446">
    <property type="entry name" value="GrpE"/>
    <property type="match status" value="1"/>
</dbReference>
<dbReference type="GO" id="GO:0006457">
    <property type="term" value="P:protein folding"/>
    <property type="evidence" value="ECO:0007669"/>
    <property type="project" value="InterPro"/>
</dbReference>
<keyword evidence="6 10" id="KW-0143">Chaperone</keyword>
<reference evidence="15 16" key="1">
    <citation type="submission" date="2019-02" db="EMBL/GenBank/DDBJ databases">
        <title>Deep-cultivation of Planctomycetes and their phenomic and genomic characterization uncovers novel biology.</title>
        <authorList>
            <person name="Wiegand S."/>
            <person name="Jogler M."/>
            <person name="Boedeker C."/>
            <person name="Pinto D."/>
            <person name="Vollmers J."/>
            <person name="Rivas-Marin E."/>
            <person name="Kohn T."/>
            <person name="Peeters S.H."/>
            <person name="Heuer A."/>
            <person name="Rast P."/>
            <person name="Oberbeckmann S."/>
            <person name="Bunk B."/>
            <person name="Jeske O."/>
            <person name="Meyerdierks A."/>
            <person name="Storesund J.E."/>
            <person name="Kallscheuer N."/>
            <person name="Luecker S."/>
            <person name="Lage O.M."/>
            <person name="Pohl T."/>
            <person name="Merkel B.J."/>
            <person name="Hornburger P."/>
            <person name="Mueller R.-W."/>
            <person name="Bruemmer F."/>
            <person name="Labrenz M."/>
            <person name="Spormann A.M."/>
            <person name="Op den Camp H."/>
            <person name="Overmann J."/>
            <person name="Amann R."/>
            <person name="Jetten M.S.M."/>
            <person name="Mascher T."/>
            <person name="Medema M.H."/>
            <person name="Devos D.P."/>
            <person name="Kaster A.-K."/>
            <person name="Ovreas L."/>
            <person name="Rohde M."/>
            <person name="Galperin M.Y."/>
            <person name="Jogler C."/>
        </authorList>
    </citation>
    <scope>NUCLEOTIDE SEQUENCE [LARGE SCALE GENOMIC DNA]</scope>
    <source>
        <strain evidence="15 16">HG15A2</strain>
    </source>
</reference>
<evidence type="ECO:0000256" key="2">
    <source>
        <dbReference type="ARBA" id="ARBA00009054"/>
    </source>
</evidence>
<dbReference type="RefSeq" id="WP_145060201.1">
    <property type="nucleotide sequence ID" value="NZ_CP036263.1"/>
</dbReference>
<dbReference type="OrthoDB" id="9812586at2"/>
<evidence type="ECO:0000256" key="6">
    <source>
        <dbReference type="ARBA" id="ARBA00023186"/>
    </source>
</evidence>
<dbReference type="GO" id="GO:0005737">
    <property type="term" value="C:cytoplasm"/>
    <property type="evidence" value="ECO:0007669"/>
    <property type="project" value="UniProtKB-SubCell"/>
</dbReference>
<dbReference type="Gene3D" id="3.90.20.20">
    <property type="match status" value="1"/>
</dbReference>
<evidence type="ECO:0000256" key="7">
    <source>
        <dbReference type="ARBA" id="ARBA00053401"/>
    </source>
</evidence>
<evidence type="ECO:0000256" key="9">
    <source>
        <dbReference type="ARBA" id="ARBA00076414"/>
    </source>
</evidence>
<dbReference type="FunFam" id="2.30.22.10:FF:000001">
    <property type="entry name" value="Protein GrpE"/>
    <property type="match status" value="1"/>
</dbReference>
<evidence type="ECO:0000256" key="4">
    <source>
        <dbReference type="ARBA" id="ARBA00022490"/>
    </source>
</evidence>
<sequence>MPMKPPAEDDAPVGEADQSPDSDAIAGQIDAAVEQADAVVDEVADLKDRMLRLTAELENTRSRGARELIEERKYASLSLARDLLPVVDNVDRAIEAADKSGEATPLLEGFRLVRQQLLGVLAQHQCEPIDALGQPFDPQFHEAILQQPSEDVEANHVMMVTQCGYRMHDRVVRASQVIVSSGPPEQ</sequence>
<dbReference type="HAMAP" id="MF_01151">
    <property type="entry name" value="GrpE"/>
    <property type="match status" value="1"/>
</dbReference>
<evidence type="ECO:0000256" key="12">
    <source>
        <dbReference type="RuleBase" id="RU004478"/>
    </source>
</evidence>
<evidence type="ECO:0000313" key="16">
    <source>
        <dbReference type="Proteomes" id="UP000319852"/>
    </source>
</evidence>
<dbReference type="PANTHER" id="PTHR21237:SF23">
    <property type="entry name" value="GRPE PROTEIN HOMOLOG, MITOCHONDRIAL"/>
    <property type="match status" value="1"/>
</dbReference>